<name>A0ABN0JJ56_9GAMM</name>
<sequence>MPRLTEIQSIALEIVDYLYFYDIASLETFSEEKKQIYIALLRAIDHILLERNLTNDRYEIYKHYLLCGVEVVTTQYTSPNIKIGEVEEGLSEEEKEKAYKKINQDRLKIAFHALLREVQSSGYDSDYFGEDVTQVIILSRIDEASDSVSFRLVAQVLWSEFEGCISAHVYRKFLNLKILSTAKSTSKNYYDEIENKFLFLRALLFIEFEILRQKLFLEYDLKGLNQPVPLKNISESLGLKQAGYYRKYSSLLYSPYFNKIYNYDLTIAKQVKKYLYEFYPSFAHNKIFTNRDKWVALFGVWELMYEKKTNLEKAIYSDTNNKGTCSDVASILMMERYGLIISARSLALYYNKANNLYAFIREVFMSIEEEVQVGFMSLDISSNFYYNPNMSEKINSLLDDLIKMKD</sequence>
<accession>A0ABN0JJ56</accession>
<evidence type="ECO:0000313" key="1">
    <source>
        <dbReference type="EMBL" id="ENU25269.1"/>
    </source>
</evidence>
<reference evidence="1 2" key="1">
    <citation type="submission" date="2013-02" db="EMBL/GenBank/DDBJ databases">
        <title>The Genome Sequence of Acinetobacter sp. NIPH 809.</title>
        <authorList>
            <consortium name="The Broad Institute Genome Sequencing Platform"/>
            <consortium name="The Broad Institute Genome Sequencing Center for Infectious Disease"/>
            <person name="Cerqueira G."/>
            <person name="Feldgarden M."/>
            <person name="Courvalin P."/>
            <person name="Perichon B."/>
            <person name="Grillot-Courvalin C."/>
            <person name="Clermont D."/>
            <person name="Rocha E."/>
            <person name="Yoon E.-J."/>
            <person name="Nemec A."/>
            <person name="Walker B."/>
            <person name="Young S.K."/>
            <person name="Zeng Q."/>
            <person name="Gargeya S."/>
            <person name="Fitzgerald M."/>
            <person name="Haas B."/>
            <person name="Abouelleil A."/>
            <person name="Alvarado L."/>
            <person name="Arachchi H.M."/>
            <person name="Berlin A.M."/>
            <person name="Chapman S.B."/>
            <person name="Dewar J."/>
            <person name="Goldberg J."/>
            <person name="Griggs A."/>
            <person name="Gujja S."/>
            <person name="Hansen M."/>
            <person name="Howarth C."/>
            <person name="Imamovic A."/>
            <person name="Larimer J."/>
            <person name="McCowan C."/>
            <person name="Murphy C."/>
            <person name="Neiman D."/>
            <person name="Pearson M."/>
            <person name="Priest M."/>
            <person name="Roberts A."/>
            <person name="Saif S."/>
            <person name="Shea T."/>
            <person name="Sisk P."/>
            <person name="Sykes S."/>
            <person name="Wortman J."/>
            <person name="Nusbaum C."/>
            <person name="Birren B."/>
        </authorList>
    </citation>
    <scope>NUCLEOTIDE SEQUENCE [LARGE SCALE GENOMIC DNA]</scope>
    <source>
        <strain evidence="1 2">NIPH 809</strain>
    </source>
</reference>
<organism evidence="1 2">
    <name type="scientific">Acinetobacter proteolyticus</name>
    <dbReference type="NCBI Taxonomy" id="1776741"/>
    <lineage>
        <taxon>Bacteria</taxon>
        <taxon>Pseudomonadati</taxon>
        <taxon>Pseudomonadota</taxon>
        <taxon>Gammaproteobacteria</taxon>
        <taxon>Moraxellales</taxon>
        <taxon>Moraxellaceae</taxon>
        <taxon>Acinetobacter</taxon>
    </lineage>
</organism>
<dbReference type="EMBL" id="APOI01000002">
    <property type="protein sequence ID" value="ENU25269.1"/>
    <property type="molecule type" value="Genomic_DNA"/>
</dbReference>
<protein>
    <submittedName>
        <fullName evidence="1">Uncharacterized protein</fullName>
    </submittedName>
</protein>
<evidence type="ECO:0000313" key="2">
    <source>
        <dbReference type="Proteomes" id="UP000013034"/>
    </source>
</evidence>
<proteinExistence type="predicted"/>
<keyword evidence="2" id="KW-1185">Reference proteome</keyword>
<gene>
    <name evidence="1" type="ORF">F993_00043</name>
</gene>
<dbReference type="Proteomes" id="UP000013034">
    <property type="component" value="Unassembled WGS sequence"/>
</dbReference>
<comment type="caution">
    <text evidence="1">The sequence shown here is derived from an EMBL/GenBank/DDBJ whole genome shotgun (WGS) entry which is preliminary data.</text>
</comment>